<dbReference type="InterPro" id="IPR029787">
    <property type="entry name" value="Nucleotide_cyclase"/>
</dbReference>
<dbReference type="CDD" id="cd01948">
    <property type="entry name" value="EAL"/>
    <property type="match status" value="1"/>
</dbReference>
<dbReference type="SUPFAM" id="SSF55785">
    <property type="entry name" value="PYP-like sensor domain (PAS domain)"/>
    <property type="match status" value="1"/>
</dbReference>
<dbReference type="InterPro" id="IPR035919">
    <property type="entry name" value="EAL_sf"/>
</dbReference>
<feature type="signal peptide" evidence="8">
    <location>
        <begin position="1"/>
        <end position="22"/>
    </location>
</feature>
<feature type="chain" id="PRO_5046306979" evidence="8">
    <location>
        <begin position="23"/>
        <end position="887"/>
    </location>
</feature>
<evidence type="ECO:0000256" key="2">
    <source>
        <dbReference type="ARBA" id="ARBA00022553"/>
    </source>
</evidence>
<dbReference type="SMART" id="SM00052">
    <property type="entry name" value="EAL"/>
    <property type="match status" value="1"/>
</dbReference>
<dbReference type="PANTHER" id="PTHR44757:SF2">
    <property type="entry name" value="BIOFILM ARCHITECTURE MAINTENANCE PROTEIN MBAA"/>
    <property type="match status" value="1"/>
</dbReference>
<sequence>MSLLSRLLLLVAVSALPPAALEAWRNVEERREQRAEIAEQALRLAQLVAAEQGRVADGARQLLAVLSSMPAVWEHDAPRCNAVLRRLRDQFPIYTAIGVADPDGRIWCSSATPGTDISDRPGFRAAIESGRFSISGYTVGSVTGRRTLNFTLPLYGGEMQLDGVLSAGLDLGRLAEDLGRTGLPPGSRLIVASPSGDVLVDLPDGSLLGQPLPPGLRHLLDDRHAGITEVEDPARQIRQVVGYVPAGAEPGAGFLVAVALDHSTAFAETERRWQQGLLVSLAVLGLTLLAAWWFATRFIRQPLARLVAVAERWRQGDLRARAGLIDHGSEIGHLGRAFDTMTEAVAERERRLSDMLESTTDGVLAADTGWRITFVNARLANRLGRPGLLGRNLWEAFPEIAGTPAGEAFRRAMTERVPAHVFMFHEPSGGYFDLSVFPAVDGGVTSFSRDVTEQVRAEEKLRHMAYHDGLTGLLNRAGLWEFGEKEAATRQPMAALVLDLEGFKNVNDTVGHRAGDDVLREAARRLAGRLDSQGALARLSNDDFAALLPGIGGPEEAVAAARALQSAIVAEPFQAGGRVFHLTCSAGLAFGAAASGAAFDMLLSDADLANQRAKAAGGSQCLLFDSSIRAEYEGRRLLAEEIGRAAREGEFELHYQPQIRLADGALVGAEALLRWRHPLRGLLPPAAFLEALEASPQAVAVGDWIIDEACRQASEWRRAGLELRIGVNLFGGQLRAGDLAGRIGAALARRGLPPEALELELTENIALRQDEEVLRPLRSLRERGIGIALDDFGTGFASLTTLKNFPLTHIKIDRSFISNITGNTHDLAIVEAVLTLGRRLGLQVIAEGVETAEQEAILAAHGCAEGQGYRYGRPMPAGEFLEWRGVE</sequence>
<evidence type="ECO:0000256" key="1">
    <source>
        <dbReference type="ARBA" id="ARBA00004370"/>
    </source>
</evidence>
<evidence type="ECO:0000256" key="4">
    <source>
        <dbReference type="ARBA" id="ARBA00022741"/>
    </source>
</evidence>
<keyword evidence="14" id="KW-1185">Reference proteome</keyword>
<keyword evidence="7" id="KW-0902">Two-component regulatory system</keyword>
<evidence type="ECO:0000256" key="8">
    <source>
        <dbReference type="SAM" id="SignalP"/>
    </source>
</evidence>
<keyword evidence="3" id="KW-0808">Transferase</keyword>
<dbReference type="InterPro" id="IPR000014">
    <property type="entry name" value="PAS"/>
</dbReference>
<comment type="subcellular location">
    <subcellularLocation>
        <location evidence="1">Membrane</location>
    </subcellularLocation>
</comment>
<dbReference type="CDD" id="cd12914">
    <property type="entry name" value="PDC1_DGC_like"/>
    <property type="match status" value="1"/>
</dbReference>
<keyword evidence="4" id="KW-0547">Nucleotide-binding</keyword>
<keyword evidence="8" id="KW-0732">Signal</keyword>
<evidence type="ECO:0000259" key="10">
    <source>
        <dbReference type="PROSITE" id="PS50883"/>
    </source>
</evidence>
<dbReference type="InterPro" id="IPR003660">
    <property type="entry name" value="HAMP_dom"/>
</dbReference>
<comment type="caution">
    <text evidence="13">The sequence shown here is derived from an EMBL/GenBank/DDBJ whole genome shotgun (WGS) entry which is preliminary data.</text>
</comment>
<dbReference type="InterPro" id="IPR013656">
    <property type="entry name" value="PAS_4"/>
</dbReference>
<dbReference type="CDD" id="cd01949">
    <property type="entry name" value="GGDEF"/>
    <property type="match status" value="1"/>
</dbReference>
<evidence type="ECO:0000256" key="5">
    <source>
        <dbReference type="ARBA" id="ARBA00022777"/>
    </source>
</evidence>
<evidence type="ECO:0000259" key="11">
    <source>
        <dbReference type="PROSITE" id="PS50885"/>
    </source>
</evidence>
<dbReference type="PROSITE" id="PS50885">
    <property type="entry name" value="HAMP"/>
    <property type="match status" value="1"/>
</dbReference>
<evidence type="ECO:0000256" key="7">
    <source>
        <dbReference type="ARBA" id="ARBA00023012"/>
    </source>
</evidence>
<dbReference type="InterPro" id="IPR035965">
    <property type="entry name" value="PAS-like_dom_sf"/>
</dbReference>
<dbReference type="PROSITE" id="PS50112">
    <property type="entry name" value="PAS"/>
    <property type="match status" value="1"/>
</dbReference>
<feature type="domain" description="HAMP" evidence="11">
    <location>
        <begin position="297"/>
        <end position="350"/>
    </location>
</feature>
<dbReference type="SMART" id="SM00091">
    <property type="entry name" value="PAS"/>
    <property type="match status" value="1"/>
</dbReference>
<evidence type="ECO:0000259" key="12">
    <source>
        <dbReference type="PROSITE" id="PS50887"/>
    </source>
</evidence>
<dbReference type="Pfam" id="PF08448">
    <property type="entry name" value="PAS_4"/>
    <property type="match status" value="1"/>
</dbReference>
<evidence type="ECO:0000313" key="13">
    <source>
        <dbReference type="EMBL" id="MBO1075180.1"/>
    </source>
</evidence>
<proteinExistence type="predicted"/>
<dbReference type="PROSITE" id="PS50887">
    <property type="entry name" value="GGDEF"/>
    <property type="match status" value="1"/>
</dbReference>
<dbReference type="Gene3D" id="3.20.20.450">
    <property type="entry name" value="EAL domain"/>
    <property type="match status" value="1"/>
</dbReference>
<dbReference type="RefSeq" id="WP_207447247.1">
    <property type="nucleotide sequence ID" value="NZ_CP061091.1"/>
</dbReference>
<protein>
    <submittedName>
        <fullName evidence="13">EAL domain-containing protein</fullName>
    </submittedName>
</protein>
<dbReference type="InterPro" id="IPR029151">
    <property type="entry name" value="Sensor-like_sf"/>
</dbReference>
<dbReference type="InterPro" id="IPR001633">
    <property type="entry name" value="EAL_dom"/>
</dbReference>
<evidence type="ECO:0000259" key="9">
    <source>
        <dbReference type="PROSITE" id="PS50112"/>
    </source>
</evidence>
<dbReference type="SUPFAM" id="SSF141868">
    <property type="entry name" value="EAL domain-like"/>
    <property type="match status" value="1"/>
</dbReference>
<gene>
    <name evidence="13" type="ORF">IAI60_11225</name>
</gene>
<dbReference type="SMART" id="SM00304">
    <property type="entry name" value="HAMP"/>
    <property type="match status" value="1"/>
</dbReference>
<accession>A0ABS3KCL8</accession>
<dbReference type="PROSITE" id="PS50883">
    <property type="entry name" value="EAL"/>
    <property type="match status" value="1"/>
</dbReference>
<keyword evidence="2" id="KW-0597">Phosphoprotein</keyword>
<keyword evidence="5" id="KW-0418">Kinase</keyword>
<reference evidence="13 14" key="1">
    <citation type="submission" date="2020-09" db="EMBL/GenBank/DDBJ databases">
        <title>Roseomonas.</title>
        <authorList>
            <person name="Zhu W."/>
        </authorList>
    </citation>
    <scope>NUCLEOTIDE SEQUENCE [LARGE SCALE GENOMIC DNA]</scope>
    <source>
        <strain evidence="13 14">1311</strain>
    </source>
</reference>
<dbReference type="Gene3D" id="3.30.450.20">
    <property type="entry name" value="PAS domain"/>
    <property type="match status" value="2"/>
</dbReference>
<dbReference type="SUPFAM" id="SSF103190">
    <property type="entry name" value="Sensory domain-like"/>
    <property type="match status" value="1"/>
</dbReference>
<feature type="domain" description="EAL" evidence="10">
    <location>
        <begin position="635"/>
        <end position="887"/>
    </location>
</feature>
<dbReference type="Proteomes" id="UP001518990">
    <property type="component" value="Unassembled WGS sequence"/>
</dbReference>
<dbReference type="Pfam" id="PF00672">
    <property type="entry name" value="HAMP"/>
    <property type="match status" value="1"/>
</dbReference>
<dbReference type="Pfam" id="PF00563">
    <property type="entry name" value="EAL"/>
    <property type="match status" value="1"/>
</dbReference>
<feature type="domain" description="GGDEF" evidence="12">
    <location>
        <begin position="491"/>
        <end position="626"/>
    </location>
</feature>
<evidence type="ECO:0000256" key="6">
    <source>
        <dbReference type="ARBA" id="ARBA00022840"/>
    </source>
</evidence>
<name>A0ABS3KCL8_9PROT</name>
<dbReference type="SMART" id="SM00267">
    <property type="entry name" value="GGDEF"/>
    <property type="match status" value="1"/>
</dbReference>
<dbReference type="Pfam" id="PF00990">
    <property type="entry name" value="GGDEF"/>
    <property type="match status" value="1"/>
</dbReference>
<dbReference type="Gene3D" id="1.10.8.500">
    <property type="entry name" value="HAMP domain in histidine kinase"/>
    <property type="match status" value="1"/>
</dbReference>
<dbReference type="InterPro" id="IPR052155">
    <property type="entry name" value="Biofilm_reg_signaling"/>
</dbReference>
<dbReference type="CDD" id="cd06225">
    <property type="entry name" value="HAMP"/>
    <property type="match status" value="1"/>
</dbReference>
<dbReference type="InterPro" id="IPR000160">
    <property type="entry name" value="GGDEF_dom"/>
</dbReference>
<dbReference type="InterPro" id="IPR043128">
    <property type="entry name" value="Rev_trsase/Diguanyl_cyclase"/>
</dbReference>
<dbReference type="NCBIfam" id="TIGR00229">
    <property type="entry name" value="sensory_box"/>
    <property type="match status" value="1"/>
</dbReference>
<keyword evidence="6" id="KW-0067">ATP-binding</keyword>
<evidence type="ECO:0000313" key="14">
    <source>
        <dbReference type="Proteomes" id="UP001518990"/>
    </source>
</evidence>
<dbReference type="Gene3D" id="3.30.70.270">
    <property type="match status" value="1"/>
</dbReference>
<dbReference type="SUPFAM" id="SSF55073">
    <property type="entry name" value="Nucleotide cyclase"/>
    <property type="match status" value="1"/>
</dbReference>
<dbReference type="EMBL" id="JACTNF010000010">
    <property type="protein sequence ID" value="MBO1075180.1"/>
    <property type="molecule type" value="Genomic_DNA"/>
</dbReference>
<organism evidence="13 14">
    <name type="scientific">Roseomonas marmotae</name>
    <dbReference type="NCBI Taxonomy" id="2768161"/>
    <lineage>
        <taxon>Bacteria</taxon>
        <taxon>Pseudomonadati</taxon>
        <taxon>Pseudomonadota</taxon>
        <taxon>Alphaproteobacteria</taxon>
        <taxon>Acetobacterales</taxon>
        <taxon>Roseomonadaceae</taxon>
        <taxon>Roseomonas</taxon>
    </lineage>
</organism>
<dbReference type="PANTHER" id="PTHR44757">
    <property type="entry name" value="DIGUANYLATE CYCLASE DGCP"/>
    <property type="match status" value="1"/>
</dbReference>
<evidence type="ECO:0000256" key="3">
    <source>
        <dbReference type="ARBA" id="ARBA00022679"/>
    </source>
</evidence>
<dbReference type="SUPFAM" id="SSF158472">
    <property type="entry name" value="HAMP domain-like"/>
    <property type="match status" value="1"/>
</dbReference>
<dbReference type="NCBIfam" id="TIGR00254">
    <property type="entry name" value="GGDEF"/>
    <property type="match status" value="1"/>
</dbReference>
<feature type="domain" description="PAS" evidence="9">
    <location>
        <begin position="348"/>
        <end position="384"/>
    </location>
</feature>